<protein>
    <recommendedName>
        <fullName evidence="3">Actin-like ATPase domain-containing protein</fullName>
    </recommendedName>
</protein>
<sequence length="573" mass="64325">MESRKPYNGSSRKLIIAIDLGTTFSRISYCILHPGIVPEIKGVTRFPAQEHVGSDAKIPTIIYYDKSEKPRAIGAEALQEHIVETAEDERWIKYVSFKLHLRPKSMLPPHMNENLPPLPAGKDLVAIFADFYAYLFKCTKDFILESHQSAASFWGTVENTIEFVLTHPNGWEGQQQAQMWKAVVRARLIPENDEGQARVHFVTEGEASLHFCINHGLSSQIKDDEAVVIVDAGGGTVDISSYSTVPSTLADCLAFEEVAVPQCHFTGSMFVTQRAREFVEKKLKGSKFSDEVNNIAECFDKTMKLHFRNSEEAAYVKFGSMRDKDPALDIRSGQLKLSGLVQSYIYSCMLPTALFYSTDVANFFEPSIASIIKVIDAQRFASSKTVSTVFLVGGFAASYWLFLKLQEHMTPLGISFSRPDSHVNKAVADGAVSMSTSFDGRKTEHKRRREKSFLATDGVLTLGEQYSIILPKDTRVSEETEFRQSYCRIQTNLVDPTWMDVEQDMYPVLCNITADTEAVAKSLKLQRRADGKTFFALEYDIILLFGRTKLKAQIAWEEGGVEKRGTARVVYNL</sequence>
<keyword evidence="2" id="KW-1185">Reference proteome</keyword>
<evidence type="ECO:0000313" key="2">
    <source>
        <dbReference type="Proteomes" id="UP000218334"/>
    </source>
</evidence>
<dbReference type="SUPFAM" id="SSF53067">
    <property type="entry name" value="Actin-like ATPase domain"/>
    <property type="match status" value="2"/>
</dbReference>
<proteinExistence type="predicted"/>
<dbReference type="PANTHER" id="PTHR14187:SF5">
    <property type="entry name" value="HEAT SHOCK 70 KDA PROTEIN 12A"/>
    <property type="match status" value="1"/>
</dbReference>
<dbReference type="EMBL" id="KZ293445">
    <property type="protein sequence ID" value="PBK65399.1"/>
    <property type="molecule type" value="Genomic_DNA"/>
</dbReference>
<dbReference type="InterPro" id="IPR043129">
    <property type="entry name" value="ATPase_NBD"/>
</dbReference>
<gene>
    <name evidence="1" type="ORF">ARMSODRAFT_1022208</name>
</gene>
<accession>A0A2H3B3B5</accession>
<dbReference type="CDD" id="cd10170">
    <property type="entry name" value="ASKHA_NBD_HSP70"/>
    <property type="match status" value="1"/>
</dbReference>
<evidence type="ECO:0008006" key="3">
    <source>
        <dbReference type="Google" id="ProtNLM"/>
    </source>
</evidence>
<dbReference type="PROSITE" id="PS00297">
    <property type="entry name" value="HSP70_1"/>
    <property type="match status" value="1"/>
</dbReference>
<organism evidence="1 2">
    <name type="scientific">Armillaria solidipes</name>
    <dbReference type="NCBI Taxonomy" id="1076256"/>
    <lineage>
        <taxon>Eukaryota</taxon>
        <taxon>Fungi</taxon>
        <taxon>Dikarya</taxon>
        <taxon>Basidiomycota</taxon>
        <taxon>Agaricomycotina</taxon>
        <taxon>Agaricomycetes</taxon>
        <taxon>Agaricomycetidae</taxon>
        <taxon>Agaricales</taxon>
        <taxon>Marasmiineae</taxon>
        <taxon>Physalacriaceae</taxon>
        <taxon>Armillaria</taxon>
    </lineage>
</organism>
<dbReference type="InterPro" id="IPR018181">
    <property type="entry name" value="Heat_shock_70_CS"/>
</dbReference>
<dbReference type="Proteomes" id="UP000218334">
    <property type="component" value="Unassembled WGS sequence"/>
</dbReference>
<name>A0A2H3B3B5_9AGAR</name>
<reference evidence="2" key="1">
    <citation type="journal article" date="2017" name="Nat. Ecol. Evol.">
        <title>Genome expansion and lineage-specific genetic innovations in the forest pathogenic fungi Armillaria.</title>
        <authorList>
            <person name="Sipos G."/>
            <person name="Prasanna A.N."/>
            <person name="Walter M.C."/>
            <person name="O'Connor E."/>
            <person name="Balint B."/>
            <person name="Krizsan K."/>
            <person name="Kiss B."/>
            <person name="Hess J."/>
            <person name="Varga T."/>
            <person name="Slot J."/>
            <person name="Riley R."/>
            <person name="Boka B."/>
            <person name="Rigling D."/>
            <person name="Barry K."/>
            <person name="Lee J."/>
            <person name="Mihaltcheva S."/>
            <person name="LaButti K."/>
            <person name="Lipzen A."/>
            <person name="Waldron R."/>
            <person name="Moloney N.M."/>
            <person name="Sperisen C."/>
            <person name="Kredics L."/>
            <person name="Vagvoelgyi C."/>
            <person name="Patrignani A."/>
            <person name="Fitzpatrick D."/>
            <person name="Nagy I."/>
            <person name="Doyle S."/>
            <person name="Anderson J.B."/>
            <person name="Grigoriev I.V."/>
            <person name="Gueldener U."/>
            <person name="Muensterkoetter M."/>
            <person name="Nagy L.G."/>
        </authorList>
    </citation>
    <scope>NUCLEOTIDE SEQUENCE [LARGE SCALE GENOMIC DNA]</scope>
    <source>
        <strain evidence="2">28-4</strain>
    </source>
</reference>
<dbReference type="Gene3D" id="3.30.420.40">
    <property type="match status" value="1"/>
</dbReference>
<dbReference type="AlphaFoldDB" id="A0A2H3B3B5"/>
<evidence type="ECO:0000313" key="1">
    <source>
        <dbReference type="EMBL" id="PBK65399.1"/>
    </source>
</evidence>
<dbReference type="PANTHER" id="PTHR14187">
    <property type="entry name" value="ALPHA KINASE/ELONGATION FACTOR 2 KINASE"/>
    <property type="match status" value="1"/>
</dbReference>
<dbReference type="STRING" id="1076256.A0A2H3B3B5"/>